<evidence type="ECO:0000313" key="1">
    <source>
        <dbReference type="Ensembl" id="ENSCANP00000003509.1"/>
    </source>
</evidence>
<evidence type="ECO:0000313" key="2">
    <source>
        <dbReference type="Proteomes" id="UP000233080"/>
    </source>
</evidence>
<accession>A0A2K5HGN6</accession>
<keyword evidence="2" id="KW-1185">Reference proteome</keyword>
<organism evidence="1 2">
    <name type="scientific">Colobus angolensis palliatus</name>
    <name type="common">Peters' Angolan colobus</name>
    <dbReference type="NCBI Taxonomy" id="336983"/>
    <lineage>
        <taxon>Eukaryota</taxon>
        <taxon>Metazoa</taxon>
        <taxon>Chordata</taxon>
        <taxon>Craniata</taxon>
        <taxon>Vertebrata</taxon>
        <taxon>Euteleostomi</taxon>
        <taxon>Mammalia</taxon>
        <taxon>Eutheria</taxon>
        <taxon>Euarchontoglires</taxon>
        <taxon>Primates</taxon>
        <taxon>Haplorrhini</taxon>
        <taxon>Catarrhini</taxon>
        <taxon>Cercopithecidae</taxon>
        <taxon>Colobinae</taxon>
        <taxon>Colobus</taxon>
    </lineage>
</organism>
<proteinExistence type="predicted"/>
<dbReference type="Ensembl" id="ENSCANT00000013982.1">
    <property type="protein sequence ID" value="ENSCANP00000003509.1"/>
    <property type="gene ID" value="ENSCANG00000012590.1"/>
</dbReference>
<protein>
    <submittedName>
        <fullName evidence="1">Uncharacterized protein</fullName>
    </submittedName>
</protein>
<sequence>MADLGQVTSFNASVPHLSNGGNNTDLPHRGGVVRHCKSKLIEYFRVLCGGCLEPEFKPDTQAFVLAELSPRLELLSDSANSLPPTPHQSC</sequence>
<reference evidence="1" key="2">
    <citation type="submission" date="2025-09" db="UniProtKB">
        <authorList>
            <consortium name="Ensembl"/>
        </authorList>
    </citation>
    <scope>IDENTIFICATION</scope>
</reference>
<dbReference type="Proteomes" id="UP000233080">
    <property type="component" value="Unassembled WGS sequence"/>
</dbReference>
<name>A0A2K5HGN6_COLAP</name>
<reference evidence="1" key="1">
    <citation type="submission" date="2025-08" db="UniProtKB">
        <authorList>
            <consortium name="Ensembl"/>
        </authorList>
    </citation>
    <scope>IDENTIFICATION</scope>
</reference>
<dbReference type="AlphaFoldDB" id="A0A2K5HGN6"/>